<keyword evidence="3" id="KW-0804">Transcription</keyword>
<dbReference type="SUPFAM" id="SSF48008">
    <property type="entry name" value="GntR ligand-binding domain-like"/>
    <property type="match status" value="1"/>
</dbReference>
<evidence type="ECO:0000256" key="2">
    <source>
        <dbReference type="ARBA" id="ARBA00023125"/>
    </source>
</evidence>
<dbReference type="Pfam" id="PF07729">
    <property type="entry name" value="FCD"/>
    <property type="match status" value="1"/>
</dbReference>
<keyword evidence="1" id="KW-0805">Transcription regulation</keyword>
<feature type="domain" description="HTH gntR-type" evidence="4">
    <location>
        <begin position="6"/>
        <end position="73"/>
    </location>
</feature>
<dbReference type="SMART" id="SM00895">
    <property type="entry name" value="FCD"/>
    <property type="match status" value="1"/>
</dbReference>
<evidence type="ECO:0000256" key="1">
    <source>
        <dbReference type="ARBA" id="ARBA00023015"/>
    </source>
</evidence>
<keyword evidence="2" id="KW-0238">DNA-binding</keyword>
<evidence type="ECO:0000313" key="6">
    <source>
        <dbReference type="Proteomes" id="UP001629745"/>
    </source>
</evidence>
<protein>
    <submittedName>
        <fullName evidence="5">FCD domain-containing protein</fullName>
    </submittedName>
</protein>
<dbReference type="Gene3D" id="1.10.10.10">
    <property type="entry name" value="Winged helix-like DNA-binding domain superfamily/Winged helix DNA-binding domain"/>
    <property type="match status" value="1"/>
</dbReference>
<evidence type="ECO:0000259" key="4">
    <source>
        <dbReference type="PROSITE" id="PS50949"/>
    </source>
</evidence>
<dbReference type="EMBL" id="JBDLNV010000004">
    <property type="protein sequence ID" value="MFM1724144.1"/>
    <property type="molecule type" value="Genomic_DNA"/>
</dbReference>
<dbReference type="PANTHER" id="PTHR43537">
    <property type="entry name" value="TRANSCRIPTIONAL REGULATOR, GNTR FAMILY"/>
    <property type="match status" value="1"/>
</dbReference>
<reference evidence="5 6" key="1">
    <citation type="submission" date="2023-11" db="EMBL/GenBank/DDBJ databases">
        <authorList>
            <person name="Val-Calvo J."/>
            <person name="Scortti M."/>
            <person name="Vazquez-Boland J."/>
        </authorList>
    </citation>
    <scope>NUCLEOTIDE SEQUENCE [LARGE SCALE GENOMIC DNA]</scope>
    <source>
        <strain evidence="5 6">PAM 2766</strain>
    </source>
</reference>
<proteinExistence type="predicted"/>
<evidence type="ECO:0000256" key="3">
    <source>
        <dbReference type="ARBA" id="ARBA00023163"/>
    </source>
</evidence>
<dbReference type="SUPFAM" id="SSF46785">
    <property type="entry name" value="Winged helix' DNA-binding domain"/>
    <property type="match status" value="1"/>
</dbReference>
<dbReference type="InterPro" id="IPR011711">
    <property type="entry name" value="GntR_C"/>
</dbReference>
<accession>A0ABW9FFX1</accession>
<organism evidence="5 6">
    <name type="scientific">Rhodococcus parequi</name>
    <dbReference type="NCBI Taxonomy" id="3137122"/>
    <lineage>
        <taxon>Bacteria</taxon>
        <taxon>Bacillati</taxon>
        <taxon>Actinomycetota</taxon>
        <taxon>Actinomycetes</taxon>
        <taxon>Mycobacteriales</taxon>
        <taxon>Nocardiaceae</taxon>
        <taxon>Rhodococcus</taxon>
    </lineage>
</organism>
<comment type="caution">
    <text evidence="5">The sequence shown here is derived from an EMBL/GenBank/DDBJ whole genome shotgun (WGS) entry which is preliminary data.</text>
</comment>
<name>A0ABW9FFX1_9NOCA</name>
<keyword evidence="6" id="KW-1185">Reference proteome</keyword>
<dbReference type="RefSeq" id="WP_420164698.1">
    <property type="nucleotide sequence ID" value="NZ_JBDLNV010000004.1"/>
</dbReference>
<evidence type="ECO:0000313" key="5">
    <source>
        <dbReference type="EMBL" id="MFM1724144.1"/>
    </source>
</evidence>
<dbReference type="Proteomes" id="UP001629745">
    <property type="component" value="Unassembled WGS sequence"/>
</dbReference>
<dbReference type="InterPro" id="IPR000524">
    <property type="entry name" value="Tscrpt_reg_HTH_GntR"/>
</dbReference>
<dbReference type="SMART" id="SM00345">
    <property type="entry name" value="HTH_GNTR"/>
    <property type="match status" value="1"/>
</dbReference>
<dbReference type="Pfam" id="PF00392">
    <property type="entry name" value="GntR"/>
    <property type="match status" value="1"/>
</dbReference>
<dbReference type="InterPro" id="IPR036390">
    <property type="entry name" value="WH_DNA-bd_sf"/>
</dbReference>
<dbReference type="PANTHER" id="PTHR43537:SF20">
    <property type="entry name" value="HTH-TYPE TRANSCRIPTIONAL REPRESSOR GLAR"/>
    <property type="match status" value="1"/>
</dbReference>
<gene>
    <name evidence="5" type="ORF">ABEU20_002720</name>
</gene>
<sequence>MARATGTRADEIHARLRADILGGVLAPGEKLAFGQLQTRYDVSTGVLREVLPRLVEQGLAVSEAQLGFRVVPVSVPDLVELTDARVFVESEALRRSIAHGDVEWESAVLAARHRLSRTAPVDAGGRVSEAWLAAHSAFHGALMQACPNTRLVHIVRSLRDVSEVYRCWSVRSPESAARDVDAEHDRIAAAAVDRDADRAVDELRRHIELTTDLLVAGQRAAHDV</sequence>
<dbReference type="PROSITE" id="PS50949">
    <property type="entry name" value="HTH_GNTR"/>
    <property type="match status" value="1"/>
</dbReference>
<dbReference type="InterPro" id="IPR036388">
    <property type="entry name" value="WH-like_DNA-bd_sf"/>
</dbReference>
<dbReference type="Gene3D" id="1.20.120.530">
    <property type="entry name" value="GntR ligand-binding domain-like"/>
    <property type="match status" value="1"/>
</dbReference>
<dbReference type="InterPro" id="IPR008920">
    <property type="entry name" value="TF_FadR/GntR_C"/>
</dbReference>